<dbReference type="Pfam" id="PF00917">
    <property type="entry name" value="MATH"/>
    <property type="match status" value="1"/>
</dbReference>
<reference evidence="2" key="1">
    <citation type="submission" date="2020-07" db="EMBL/GenBank/DDBJ databases">
        <title>Multicomponent nature underlies the extraordinary mechanical properties of spider dragline silk.</title>
        <authorList>
            <person name="Kono N."/>
            <person name="Nakamura H."/>
            <person name="Mori M."/>
            <person name="Yoshida Y."/>
            <person name="Ohtoshi R."/>
            <person name="Malay A.D."/>
            <person name="Moran D.A.P."/>
            <person name="Tomita M."/>
            <person name="Numata K."/>
            <person name="Arakawa K."/>
        </authorList>
    </citation>
    <scope>NUCLEOTIDE SEQUENCE</scope>
</reference>
<feature type="domain" description="MATH" evidence="1">
    <location>
        <begin position="36"/>
        <end position="100"/>
    </location>
</feature>
<organism evidence="2 3">
    <name type="scientific">Trichonephila clavata</name>
    <name type="common">Joro spider</name>
    <name type="synonym">Nephila clavata</name>
    <dbReference type="NCBI Taxonomy" id="2740835"/>
    <lineage>
        <taxon>Eukaryota</taxon>
        <taxon>Metazoa</taxon>
        <taxon>Ecdysozoa</taxon>
        <taxon>Arthropoda</taxon>
        <taxon>Chelicerata</taxon>
        <taxon>Arachnida</taxon>
        <taxon>Araneae</taxon>
        <taxon>Araneomorphae</taxon>
        <taxon>Entelegynae</taxon>
        <taxon>Araneoidea</taxon>
        <taxon>Nephilidae</taxon>
        <taxon>Trichonephila</taxon>
    </lineage>
</organism>
<protein>
    <submittedName>
        <fullName evidence="2">MATH domain-containing protein</fullName>
    </submittedName>
</protein>
<sequence length="297" mass="34014">MATDNVDTTAAFTYVWTVENCLSSFALDCIESPGFKVESLGGTWWHLEINEKSEQFLSISIHREECSGPDVIEVVFQLALLTRDATCIKREDHRRQFFKGGFFELSEPTKRIFKSQRDQYLPNDTLTLRCQMWGVGLNPSRPNMCFAASKLGLDRRTIFFNIRNFTNFAPGQEEKYHITPMSGENLVLSIAICGMESNGNEDILVKFSEDSKTKIVRFNCDISVLDSNGRKCLSRRGRNLSTSSDVFVYIFNKHELIHKNPSLLLDDVLCIRCELEIGYGAIWNDIEFYLHQPFQTA</sequence>
<proteinExistence type="predicted"/>
<name>A0A8X6J5Y9_TRICU</name>
<dbReference type="AlphaFoldDB" id="A0A8X6J5Y9"/>
<evidence type="ECO:0000313" key="3">
    <source>
        <dbReference type="Proteomes" id="UP000887116"/>
    </source>
</evidence>
<dbReference type="Gene3D" id="2.60.210.10">
    <property type="entry name" value="Apoptosis, Tumor Necrosis Factor Receptor Associated Protein 2, Chain A"/>
    <property type="match status" value="1"/>
</dbReference>
<dbReference type="InterPro" id="IPR002083">
    <property type="entry name" value="MATH/TRAF_dom"/>
</dbReference>
<keyword evidence="3" id="KW-1185">Reference proteome</keyword>
<dbReference type="EMBL" id="BMAO01036562">
    <property type="protein sequence ID" value="GFR11573.1"/>
    <property type="molecule type" value="Genomic_DNA"/>
</dbReference>
<dbReference type="InterPro" id="IPR008974">
    <property type="entry name" value="TRAF-like"/>
</dbReference>
<gene>
    <name evidence="2" type="primary">AVEN_138427_1</name>
    <name evidence="2" type="ORF">TNCT_134541</name>
</gene>
<comment type="caution">
    <text evidence="2">The sequence shown here is derived from an EMBL/GenBank/DDBJ whole genome shotgun (WGS) entry which is preliminary data.</text>
</comment>
<evidence type="ECO:0000313" key="2">
    <source>
        <dbReference type="EMBL" id="GFR11573.1"/>
    </source>
</evidence>
<accession>A0A8X6J5Y9</accession>
<dbReference type="OrthoDB" id="6433526at2759"/>
<evidence type="ECO:0000259" key="1">
    <source>
        <dbReference type="Pfam" id="PF00917"/>
    </source>
</evidence>
<dbReference type="SUPFAM" id="SSF49599">
    <property type="entry name" value="TRAF domain-like"/>
    <property type="match status" value="1"/>
</dbReference>
<dbReference type="Proteomes" id="UP000887116">
    <property type="component" value="Unassembled WGS sequence"/>
</dbReference>